<dbReference type="PANTHER" id="PTHR12558:SF36">
    <property type="entry name" value="ANAPHASE-PROMOTING COMPLEX SUBUNIT 7"/>
    <property type="match status" value="1"/>
</dbReference>
<feature type="region of interest" description="Disordered" evidence="3">
    <location>
        <begin position="550"/>
        <end position="591"/>
    </location>
</feature>
<proteinExistence type="predicted"/>
<protein>
    <recommendedName>
        <fullName evidence="6">Anaphase-promoting complex subunit 7</fullName>
    </recommendedName>
</protein>
<reference evidence="4 5" key="1">
    <citation type="journal article" date="2024" name="Insects">
        <title>An Improved Chromosome-Level Genome Assembly of the Firefly Pyrocoelia pectoralis.</title>
        <authorList>
            <person name="Fu X."/>
            <person name="Meyer-Rochow V.B."/>
            <person name="Ballantyne L."/>
            <person name="Zhu X."/>
        </authorList>
    </citation>
    <scope>NUCLEOTIDE SEQUENCE [LARGE SCALE GENOMIC DNA]</scope>
    <source>
        <strain evidence="4">XCY_ONT2</strain>
    </source>
</reference>
<dbReference type="GO" id="GO:0045842">
    <property type="term" value="P:positive regulation of mitotic metaphase/anaphase transition"/>
    <property type="evidence" value="ECO:0007669"/>
    <property type="project" value="TreeGrafter"/>
</dbReference>
<dbReference type="GO" id="GO:0005680">
    <property type="term" value="C:anaphase-promoting complex"/>
    <property type="evidence" value="ECO:0007669"/>
    <property type="project" value="TreeGrafter"/>
</dbReference>
<dbReference type="SUPFAM" id="SSF48452">
    <property type="entry name" value="TPR-like"/>
    <property type="match status" value="3"/>
</dbReference>
<name>A0AAN7ZJZ0_9COLE</name>
<accession>A0AAN7ZJZ0</accession>
<evidence type="ECO:0000313" key="5">
    <source>
        <dbReference type="Proteomes" id="UP001329430"/>
    </source>
</evidence>
<comment type="caution">
    <text evidence="4">The sequence shown here is derived from an EMBL/GenBank/DDBJ whole genome shotgun (WGS) entry which is preliminary data.</text>
</comment>
<dbReference type="Pfam" id="PF13176">
    <property type="entry name" value="TPR_7"/>
    <property type="match status" value="1"/>
</dbReference>
<evidence type="ECO:0000256" key="2">
    <source>
        <dbReference type="PROSITE-ProRule" id="PRU00339"/>
    </source>
</evidence>
<keyword evidence="1 2" id="KW-0802">TPR repeat</keyword>
<dbReference type="Gene3D" id="1.25.40.10">
    <property type="entry name" value="Tetratricopeptide repeat domain"/>
    <property type="match status" value="4"/>
</dbReference>
<feature type="repeat" description="TPR" evidence="2">
    <location>
        <begin position="492"/>
        <end position="525"/>
    </location>
</feature>
<dbReference type="AlphaFoldDB" id="A0AAN7ZJZ0"/>
<feature type="repeat" description="TPR" evidence="2">
    <location>
        <begin position="356"/>
        <end position="389"/>
    </location>
</feature>
<keyword evidence="5" id="KW-1185">Reference proteome</keyword>
<dbReference type="GO" id="GO:0051301">
    <property type="term" value="P:cell division"/>
    <property type="evidence" value="ECO:0007669"/>
    <property type="project" value="TreeGrafter"/>
</dbReference>
<dbReference type="GO" id="GO:0016567">
    <property type="term" value="P:protein ubiquitination"/>
    <property type="evidence" value="ECO:0007669"/>
    <property type="project" value="TreeGrafter"/>
</dbReference>
<evidence type="ECO:0000256" key="1">
    <source>
        <dbReference type="ARBA" id="ARBA00022803"/>
    </source>
</evidence>
<dbReference type="PANTHER" id="PTHR12558">
    <property type="entry name" value="CELL DIVISION CYCLE 16,23,27"/>
    <property type="match status" value="1"/>
</dbReference>
<sequence>MQLKLMLKSVDQGLCLHIPQTINKNMNSIIKQISLLYEQELYTDLVRLGELAISAFDQKHDPTVQFSKFQLQVYYAEALYNTQQYQLAENMYTTALQMRKYLIKSKNLKIQEDKEFITDVDIKYKIHLCCLKQKRSQKAIEVLQSISARNRTPKINMALGNLYRDSGMERPAISCYKEVLKECPLAMDVVENLLKLGVKGTEVNSFMLGAATELNWISIWLRGLAEMYLREYKSAIVTFKSLDTPGNLSNNSALLVNMAQCYNLLCDDGKALAILQRVVRNEPHYINGRDLLATLLANSTDKEHHKDLEHLIPDFETSLWAAEHWVVMGYHMFVNNKYERAAYFGQQACLLNKRNIEALLLKAATFMQISKYQEASLHYREALQYCPNRFEFNYGLVQSYVAMNRLREATTVAKNACKQMDHAPAALTLYASVLLKDPMNVAQARNVLERAITSDCNYTRAVCMLAEQLEHEQSYDEAIALLRRHAEIKSSSKVHQMLADCYRRLQKDDDALEHYHIALRLDSQNQRALEGINNIGRSPPSNKMDSSYYMSIGGESTTYTSQAPTGSDHEADADSDTDQWPNNGHDVMSFD</sequence>
<evidence type="ECO:0008006" key="6">
    <source>
        <dbReference type="Google" id="ProtNLM"/>
    </source>
</evidence>
<dbReference type="SMART" id="SM00028">
    <property type="entry name" value="TPR"/>
    <property type="match status" value="6"/>
</dbReference>
<feature type="compositionally biased region" description="Polar residues" evidence="3">
    <location>
        <begin position="550"/>
        <end position="565"/>
    </location>
</feature>
<evidence type="ECO:0000256" key="3">
    <source>
        <dbReference type="SAM" id="MobiDB-lite"/>
    </source>
</evidence>
<dbReference type="Proteomes" id="UP001329430">
    <property type="component" value="Chromosome 4"/>
</dbReference>
<dbReference type="InterPro" id="IPR019734">
    <property type="entry name" value="TPR_rpt"/>
</dbReference>
<dbReference type="InterPro" id="IPR011990">
    <property type="entry name" value="TPR-like_helical_dom_sf"/>
</dbReference>
<gene>
    <name evidence="4" type="ORF">RI129_006787</name>
</gene>
<dbReference type="EMBL" id="JAVRBK010000004">
    <property type="protein sequence ID" value="KAK5645487.1"/>
    <property type="molecule type" value="Genomic_DNA"/>
</dbReference>
<dbReference type="PROSITE" id="PS50005">
    <property type="entry name" value="TPR"/>
    <property type="match status" value="2"/>
</dbReference>
<organism evidence="4 5">
    <name type="scientific">Pyrocoelia pectoralis</name>
    <dbReference type="NCBI Taxonomy" id="417401"/>
    <lineage>
        <taxon>Eukaryota</taxon>
        <taxon>Metazoa</taxon>
        <taxon>Ecdysozoa</taxon>
        <taxon>Arthropoda</taxon>
        <taxon>Hexapoda</taxon>
        <taxon>Insecta</taxon>
        <taxon>Pterygota</taxon>
        <taxon>Neoptera</taxon>
        <taxon>Endopterygota</taxon>
        <taxon>Coleoptera</taxon>
        <taxon>Polyphaga</taxon>
        <taxon>Elateriformia</taxon>
        <taxon>Elateroidea</taxon>
        <taxon>Lampyridae</taxon>
        <taxon>Lampyrinae</taxon>
        <taxon>Pyrocoelia</taxon>
    </lineage>
</organism>
<evidence type="ECO:0000313" key="4">
    <source>
        <dbReference type="EMBL" id="KAK5645487.1"/>
    </source>
</evidence>